<dbReference type="SMART" id="SM00485">
    <property type="entry name" value="XPGN"/>
    <property type="match status" value="1"/>
</dbReference>
<evidence type="ECO:0000256" key="8">
    <source>
        <dbReference type="ARBA" id="ARBA00022839"/>
    </source>
</evidence>
<dbReference type="Gene3D" id="1.10.150.20">
    <property type="entry name" value="5' to 3' exonuclease, C-terminal subdomain"/>
    <property type="match status" value="1"/>
</dbReference>
<evidence type="ECO:0000256" key="2">
    <source>
        <dbReference type="ARBA" id="ARBA00022705"/>
    </source>
</evidence>
<evidence type="ECO:0000313" key="20">
    <source>
        <dbReference type="EMBL" id="JAT69729.1"/>
    </source>
</evidence>
<dbReference type="FunFam" id="1.10.150.20:FF:000009">
    <property type="entry name" value="Flap endonuclease 1"/>
    <property type="match status" value="1"/>
</dbReference>
<dbReference type="FunFam" id="3.40.50.1010:FF:000016">
    <property type="entry name" value="Flap endonuclease 1"/>
    <property type="match status" value="1"/>
</dbReference>
<evidence type="ECO:0000256" key="3">
    <source>
        <dbReference type="ARBA" id="ARBA00022722"/>
    </source>
</evidence>
<keyword evidence="7 16" id="KW-0378">Hydrolase</keyword>
<evidence type="ECO:0000256" key="6">
    <source>
        <dbReference type="ARBA" id="ARBA00022763"/>
    </source>
</evidence>
<evidence type="ECO:0000256" key="16">
    <source>
        <dbReference type="HAMAP-Rule" id="MF_03140"/>
    </source>
</evidence>
<dbReference type="EC" id="3.1.-.-" evidence="16"/>
<keyword evidence="8 16" id="KW-0269">Exonuclease</keyword>
<dbReference type="SUPFAM" id="SSF88723">
    <property type="entry name" value="PIN domain-like"/>
    <property type="match status" value="1"/>
</dbReference>
<dbReference type="GO" id="GO:0000287">
    <property type="term" value="F:magnesium ion binding"/>
    <property type="evidence" value="ECO:0007669"/>
    <property type="project" value="UniProtKB-UniRule"/>
</dbReference>
<dbReference type="InterPro" id="IPR023426">
    <property type="entry name" value="Flap_endonuc"/>
</dbReference>
<dbReference type="Pfam" id="PF00752">
    <property type="entry name" value="XPG_N"/>
    <property type="match status" value="1"/>
</dbReference>
<evidence type="ECO:0000256" key="9">
    <source>
        <dbReference type="ARBA" id="ARBA00022842"/>
    </source>
</evidence>
<feature type="domain" description="XPG N-terminal" evidence="19">
    <location>
        <begin position="1"/>
        <end position="108"/>
    </location>
</feature>
<dbReference type="GO" id="GO:0008409">
    <property type="term" value="F:5'-3' exonuclease activity"/>
    <property type="evidence" value="ECO:0007669"/>
    <property type="project" value="UniProtKB-UniRule"/>
</dbReference>
<keyword evidence="4 16" id="KW-0479">Metal-binding</keyword>
<evidence type="ECO:0000256" key="5">
    <source>
        <dbReference type="ARBA" id="ARBA00022759"/>
    </source>
</evidence>
<feature type="region of interest" description="Disordered" evidence="17">
    <location>
        <begin position="331"/>
        <end position="381"/>
    </location>
</feature>
<organism evidence="20">
    <name type="scientific">Auxenochlorella protothecoides</name>
    <name type="common">Green microalga</name>
    <name type="synonym">Chlorella protothecoides</name>
    <dbReference type="NCBI Taxonomy" id="3075"/>
    <lineage>
        <taxon>Eukaryota</taxon>
        <taxon>Viridiplantae</taxon>
        <taxon>Chlorophyta</taxon>
        <taxon>core chlorophytes</taxon>
        <taxon>Trebouxiophyceae</taxon>
        <taxon>Chlorellales</taxon>
        <taxon>Chlorellaceae</taxon>
        <taxon>Auxenochlorella</taxon>
    </lineage>
</organism>
<dbReference type="GO" id="GO:0017108">
    <property type="term" value="F:5'-flap endonuclease activity"/>
    <property type="evidence" value="ECO:0007669"/>
    <property type="project" value="UniProtKB-UniRule"/>
</dbReference>
<keyword evidence="10 16" id="KW-0496">Mitochondrion</keyword>
<comment type="cofactor">
    <cofactor evidence="16">
        <name>Mg(2+)</name>
        <dbReference type="ChEBI" id="CHEBI:18420"/>
    </cofactor>
    <text evidence="16">Binds 2 magnesium ions per subunit. They probably participate in the reaction catalyzed by the enzyme. May bind an additional third magnesium ion after substrate binding.</text>
</comment>
<accession>A0A1D1ZS49</accession>
<keyword evidence="3 16" id="KW-0540">Nuclease</keyword>
<dbReference type="SUPFAM" id="SSF47807">
    <property type="entry name" value="5' to 3' exonuclease, C-terminal subdomain"/>
    <property type="match status" value="1"/>
</dbReference>
<sequence>MGIQGLTKLLADNAPGCMKEQKFENYFGRKIAVDASMHIYAFMVVVGRTGDQTLTDEAGNVTSHLQGMFFRTVKMLESGMKPVFIFDGKAPTLKSDELAKRYSKRQTATTDLETAKETGTKEDVEKYSKRTVRVTREHNAECRRLLQLLGVPIIDAPSEAEAQCASLCSQGLVYGIATEDMDALTFATPRLIRHLMSPAAANKPVTEFEYDQVLAELDLTADQFVDLCILCGCDYTEKIGNIGPFRALQLIKKHGSLEATLAALDPEKYNIPEPFPYKEAKELFLNPEVLKPENIPPMKWTSPDLDGLLEFLVKEKSFNEERVRSAIQRVTAAKSKSNQGRLDSFFGPSKTPPSQAPKRKEAGKVVPPPKKGKLGGFGKKK</sequence>
<keyword evidence="1 16" id="KW-0597">Phosphoprotein</keyword>
<dbReference type="InterPro" id="IPR006084">
    <property type="entry name" value="XPG/Rad2"/>
</dbReference>
<dbReference type="GO" id="GO:0005739">
    <property type="term" value="C:mitochondrion"/>
    <property type="evidence" value="ECO:0007669"/>
    <property type="project" value="UniProtKB-SubCell"/>
</dbReference>
<dbReference type="CDD" id="cd09907">
    <property type="entry name" value="H3TH_FEN1-Euk"/>
    <property type="match status" value="1"/>
</dbReference>
<dbReference type="AlphaFoldDB" id="A0A1D1ZS49"/>
<comment type="subunit">
    <text evidence="15">Interacts with PCNA1 and PCNA2. Three molecules of FEN1 bind to one PCNA trimer with each molecule binding to one PCNA monomer. PCNA stimulates the nuclease activity without altering cleavage specificity.</text>
</comment>
<protein>
    <recommendedName>
        <fullName evidence="16">Flap endonuclease 1</fullName>
        <shortName evidence="16">FEN-1</shortName>
        <ecNumber evidence="16">3.1.-.-</ecNumber>
    </recommendedName>
    <alternativeName>
        <fullName evidence="16">Flap structure-specific endonuclease 1</fullName>
    </alternativeName>
</protein>
<dbReference type="GO" id="GO:0006284">
    <property type="term" value="P:base-excision repair"/>
    <property type="evidence" value="ECO:0007669"/>
    <property type="project" value="UniProtKB-UniRule"/>
</dbReference>
<dbReference type="HAMAP" id="MF_00614">
    <property type="entry name" value="Fen"/>
    <property type="match status" value="1"/>
</dbReference>
<name>A0A1D1ZS49_AUXPR</name>
<dbReference type="PANTHER" id="PTHR11081:SF9">
    <property type="entry name" value="FLAP ENDONUCLEASE 1"/>
    <property type="match status" value="1"/>
</dbReference>
<dbReference type="SMART" id="SM00484">
    <property type="entry name" value="XPGI"/>
    <property type="match status" value="1"/>
</dbReference>
<comment type="subcellular location">
    <subcellularLocation>
        <location evidence="16">Nucleus</location>
        <location evidence="16">Nucleolus</location>
    </subcellularLocation>
    <subcellularLocation>
        <location evidence="16">Nucleus</location>
        <location evidence="16">Nucleoplasm</location>
    </subcellularLocation>
    <subcellularLocation>
        <location evidence="16">Mitochondrion</location>
    </subcellularLocation>
    <text evidence="16">Resides mostly in the nucleoli and relocalizes to the nucleoplasm upon DNA damage.</text>
</comment>
<keyword evidence="9 16" id="KW-0460">Magnesium</keyword>
<evidence type="ECO:0000256" key="11">
    <source>
        <dbReference type="ARBA" id="ARBA00023204"/>
    </source>
</evidence>
<evidence type="ECO:0000256" key="14">
    <source>
        <dbReference type="ARBA" id="ARBA00034726"/>
    </source>
</evidence>
<reference evidence="20" key="1">
    <citation type="submission" date="2015-08" db="EMBL/GenBank/DDBJ databases">
        <authorList>
            <person name="Babu N.S."/>
            <person name="Beckwith C.J."/>
            <person name="Beseler K.G."/>
            <person name="Brison A."/>
            <person name="Carone J.V."/>
            <person name="Caskin T.P."/>
            <person name="Diamond M."/>
            <person name="Durham M.E."/>
            <person name="Foxe J.M."/>
            <person name="Go M."/>
            <person name="Henderson B.A."/>
            <person name="Jones I.B."/>
            <person name="McGettigan J.A."/>
            <person name="Micheletti S.J."/>
            <person name="Nasrallah M.E."/>
            <person name="Ortiz D."/>
            <person name="Piller C.R."/>
            <person name="Privatt S.R."/>
            <person name="Schneider S.L."/>
            <person name="Sharp S."/>
            <person name="Smith T.C."/>
            <person name="Stanton J.D."/>
            <person name="Ullery H.E."/>
            <person name="Wilson R.J."/>
            <person name="Serrano M.G."/>
            <person name="Buck G."/>
            <person name="Lee V."/>
            <person name="Wang Y."/>
            <person name="Carvalho R."/>
            <person name="Voegtly L."/>
            <person name="Shi R."/>
            <person name="Duckworth R."/>
            <person name="Johnson A."/>
            <person name="Loviza R."/>
            <person name="Walstead R."/>
            <person name="Shah Z."/>
            <person name="Kiflezghi M."/>
            <person name="Wade K."/>
            <person name="Ball S.L."/>
            <person name="Bradley K.W."/>
            <person name="Asai D.J."/>
            <person name="Bowman C.A."/>
            <person name="Russell D.A."/>
            <person name="Pope W.H."/>
            <person name="Jacobs-Sera D."/>
            <person name="Hendrix R.W."/>
            <person name="Hatfull G.F."/>
        </authorList>
    </citation>
    <scope>NUCLEOTIDE SEQUENCE</scope>
</reference>
<evidence type="ECO:0000256" key="10">
    <source>
        <dbReference type="ARBA" id="ARBA00023128"/>
    </source>
</evidence>
<dbReference type="EMBL" id="GDKF01008893">
    <property type="protein sequence ID" value="JAT69729.1"/>
    <property type="molecule type" value="Transcribed_RNA"/>
</dbReference>
<dbReference type="Gene3D" id="3.40.50.1010">
    <property type="entry name" value="5'-nuclease"/>
    <property type="match status" value="1"/>
</dbReference>
<dbReference type="CDD" id="cd09867">
    <property type="entry name" value="PIN_FEN1"/>
    <property type="match status" value="1"/>
</dbReference>
<dbReference type="GO" id="GO:0005730">
    <property type="term" value="C:nucleolus"/>
    <property type="evidence" value="ECO:0007669"/>
    <property type="project" value="UniProtKB-SubCell"/>
</dbReference>
<dbReference type="GO" id="GO:0043137">
    <property type="term" value="P:DNA replication, removal of RNA primer"/>
    <property type="evidence" value="ECO:0007669"/>
    <property type="project" value="UniProtKB-UniRule"/>
</dbReference>
<feature type="compositionally biased region" description="Basic residues" evidence="17">
    <location>
        <begin position="370"/>
        <end position="381"/>
    </location>
</feature>
<evidence type="ECO:0000256" key="17">
    <source>
        <dbReference type="SAM" id="MobiDB-lite"/>
    </source>
</evidence>
<dbReference type="InterPro" id="IPR008918">
    <property type="entry name" value="HhH2"/>
</dbReference>
<dbReference type="InterPro" id="IPR006085">
    <property type="entry name" value="XPG_DNA_repair_N"/>
</dbReference>
<dbReference type="PRINTS" id="PR00853">
    <property type="entry name" value="XPGRADSUPER"/>
</dbReference>
<evidence type="ECO:0000256" key="15">
    <source>
        <dbReference type="ARBA" id="ARBA00063178"/>
    </source>
</evidence>
<dbReference type="GO" id="GO:0005654">
    <property type="term" value="C:nucleoplasm"/>
    <property type="evidence" value="ECO:0007669"/>
    <property type="project" value="UniProtKB-SubCell"/>
</dbReference>
<feature type="domain" description="XPG-I" evidence="18">
    <location>
        <begin position="147"/>
        <end position="219"/>
    </location>
</feature>
<evidence type="ECO:0000256" key="12">
    <source>
        <dbReference type="ARBA" id="ARBA00023242"/>
    </source>
</evidence>
<dbReference type="GO" id="GO:0003677">
    <property type="term" value="F:DNA binding"/>
    <property type="evidence" value="ECO:0007669"/>
    <property type="project" value="UniProtKB-UniRule"/>
</dbReference>
<comment type="similarity">
    <text evidence="14 16">Belongs to the XPG/RAD2 endonuclease family. FEN1 subfamily.</text>
</comment>
<evidence type="ECO:0000256" key="13">
    <source>
        <dbReference type="ARBA" id="ARBA00029382"/>
    </source>
</evidence>
<dbReference type="InterPro" id="IPR029060">
    <property type="entry name" value="PIN-like_dom_sf"/>
</dbReference>
<gene>
    <name evidence="20" type="ORF">g.38531</name>
</gene>
<dbReference type="Pfam" id="PF00867">
    <property type="entry name" value="XPG_I"/>
    <property type="match status" value="1"/>
</dbReference>
<keyword evidence="6 16" id="KW-0227">DNA damage</keyword>
<keyword evidence="12 16" id="KW-0539">Nucleus</keyword>
<evidence type="ECO:0000256" key="1">
    <source>
        <dbReference type="ARBA" id="ARBA00022553"/>
    </source>
</evidence>
<dbReference type="PANTHER" id="PTHR11081">
    <property type="entry name" value="FLAP ENDONUCLEASE FAMILY MEMBER"/>
    <property type="match status" value="1"/>
</dbReference>
<dbReference type="InterPro" id="IPR006086">
    <property type="entry name" value="XPG-I_dom"/>
</dbReference>
<keyword evidence="11 16" id="KW-0234">DNA repair</keyword>
<keyword evidence="5 16" id="KW-0255">Endonuclease</keyword>
<dbReference type="InterPro" id="IPR036279">
    <property type="entry name" value="5-3_exonuclease_C_sf"/>
</dbReference>
<dbReference type="SMART" id="SM00279">
    <property type="entry name" value="HhH2"/>
    <property type="match status" value="1"/>
</dbReference>
<comment type="function">
    <text evidence="13 16">Structure-specific nuclease with 5'-flap endonuclease and 5'-3' exonuclease activities involved in DNA replication and repair. During DNA replication, cleaves the 5'-overhanging flap structure that is generated by displacement synthesis when DNA polymerase encounters the 5'-end of a downstream Okazaki fragment. It enters the flap from the 5'-end and then tracks to cleave the flap base, leaving a nick for ligation. Also involved in the long patch base excision repair (LP-BER) pathway, by cleaving within the apurinic/apyrimidinic (AP) site-terminated flap. Acts as a genome stabilization factor that prevents flaps from equilibrating into structures that lead to duplications and deletions. Also possesses 5'-3' exonuclease activity on nicked or gapped double-stranded DNA, and exhibits RNase H activity. Also involved in replication and repair of rDNA and in repairing mitochondrial DNA.</text>
</comment>
<evidence type="ECO:0000259" key="18">
    <source>
        <dbReference type="SMART" id="SM00484"/>
    </source>
</evidence>
<evidence type="ECO:0000259" key="19">
    <source>
        <dbReference type="SMART" id="SM00485"/>
    </source>
</evidence>
<evidence type="ECO:0000256" key="7">
    <source>
        <dbReference type="ARBA" id="ARBA00022801"/>
    </source>
</evidence>
<evidence type="ECO:0000256" key="4">
    <source>
        <dbReference type="ARBA" id="ARBA00022723"/>
    </source>
</evidence>
<proteinExistence type="inferred from homology"/>
<keyword evidence="2 16" id="KW-0235">DNA replication</keyword>